<reference evidence="2 3" key="1">
    <citation type="submission" date="2022-10" db="EMBL/GenBank/DDBJ databases">
        <title>Alteromonas sp. chi3 Genome sequencing.</title>
        <authorList>
            <person name="Park S."/>
        </authorList>
    </citation>
    <scope>NUCLEOTIDE SEQUENCE [LARGE SCALE GENOMIC DNA]</scope>
    <source>
        <strain evidence="3">chi3</strain>
    </source>
</reference>
<evidence type="ECO:0000256" key="1">
    <source>
        <dbReference type="SAM" id="SignalP"/>
    </source>
</evidence>
<dbReference type="Pfam" id="PF06122">
    <property type="entry name" value="TraH"/>
    <property type="match status" value="1"/>
</dbReference>
<accession>A0ABT5L753</accession>
<dbReference type="Proteomes" id="UP001218788">
    <property type="component" value="Unassembled WGS sequence"/>
</dbReference>
<evidence type="ECO:0000313" key="3">
    <source>
        <dbReference type="Proteomes" id="UP001218788"/>
    </source>
</evidence>
<dbReference type="RefSeq" id="WP_273642750.1">
    <property type="nucleotide sequence ID" value="NZ_JAQQXP010000004.1"/>
</dbReference>
<dbReference type="InterPro" id="IPR010927">
    <property type="entry name" value="T4SS_TraH"/>
</dbReference>
<comment type="caution">
    <text evidence="2">The sequence shown here is derived from an EMBL/GenBank/DDBJ whole genome shotgun (WGS) entry which is preliminary data.</text>
</comment>
<gene>
    <name evidence="2" type="ORF">OIK42_19075</name>
</gene>
<keyword evidence="1" id="KW-0732">Signal</keyword>
<feature type="signal peptide" evidence="1">
    <location>
        <begin position="1"/>
        <end position="21"/>
    </location>
</feature>
<dbReference type="EMBL" id="JAQQXP010000004">
    <property type="protein sequence ID" value="MDC8832861.1"/>
    <property type="molecule type" value="Genomic_DNA"/>
</dbReference>
<keyword evidence="3" id="KW-1185">Reference proteome</keyword>
<organism evidence="2 3">
    <name type="scientific">Alteromonas gilva</name>
    <dbReference type="NCBI Taxonomy" id="2987522"/>
    <lineage>
        <taxon>Bacteria</taxon>
        <taxon>Pseudomonadati</taxon>
        <taxon>Pseudomonadota</taxon>
        <taxon>Gammaproteobacteria</taxon>
        <taxon>Alteromonadales</taxon>
        <taxon>Alteromonadaceae</taxon>
        <taxon>Alteromonas/Salinimonas group</taxon>
        <taxon>Alteromonas</taxon>
    </lineage>
</organism>
<protein>
    <submittedName>
        <fullName evidence="2">Conjugal transfer protein TraH</fullName>
    </submittedName>
</protein>
<feature type="chain" id="PRO_5045407473" evidence="1">
    <location>
        <begin position="22"/>
        <end position="467"/>
    </location>
</feature>
<proteinExistence type="predicted"/>
<name>A0ABT5L753_9ALTE</name>
<sequence>MKSINRFIVAGICAFSMSAVAADMQELFDSYSQGATGTYNTSNGRYFYGGSFTGRVKQTDVDFLRFSPPSVGGGCSGIDIFAGSFGMVSGDELVQVARGVAQGAAPYFFNIALNSICPACAAVSKDISNTIEKMNKFGKNACENAWGALDETTGFSNAIGDMANSAGLGKDAYKGNISSWFDGLLDEEDGGSKVSDSTRQEIFDQNLVALAISASYSNFTLPNLGYNDTRSTVEFIQSVFGTVIHKALVGGSCTANEAAGKDCVESTPIEPSLSLDTLLYGIQPGTTEGSMFRECGAGSNYVEACLDIRAESNLPGSFEGLYEKYKRIMLGDASGPTEDGVIGKLRRKEDLTAEQEKLTLLADQNYLKIAKDVKGMAANEVADMVILKMAHQQIEDVALDILTKMKLTAVTESNYYDGKLVDAAYMNKLAGEFRAQIEHLRQKVNEDINSKVKVTSALASYMALNKE</sequence>
<evidence type="ECO:0000313" key="2">
    <source>
        <dbReference type="EMBL" id="MDC8832861.1"/>
    </source>
</evidence>